<dbReference type="AlphaFoldDB" id="A0A3M3XHT7"/>
<sequence length="387" mass="43589">MFRILLSLLDNGLWIRLEAPIYRARQLQKWNLTLKLNDVIKDCVALKLDGRATDGAIQVFGGNFLSEQNPVLPIEVREKETLLWMMQGADDVHLYIASGTFHINALYKPANRFPATRIYFLKTDNMLMLASIGVFLEQNGITLRPIHDTGFSELIDDRNYPQRFSSWRQERDNETRSFEGLYQGRRKNTAVDGAIWLSSNGKCLVCGTETNRVSTSTIKGGSGLLIGLQLCSTHEEEAQEQSTLMNYVAMHLGGMVMFDNFKQVSASEILELACDAFKTELGCVIEKVQDQTITARRPSGIAIIVRYVSPMNYAYNVQAPNGTNLSRVDSANHHDVPYGPDHLHPDLRKSKKKIVESSFTYGNVGMDVKLIRKMVSDAEAWLMTSNQ</sequence>
<proteinExistence type="predicted"/>
<dbReference type="Proteomes" id="UP000281350">
    <property type="component" value="Unassembled WGS sequence"/>
</dbReference>
<dbReference type="EMBL" id="RBPY01000185">
    <property type="protein sequence ID" value="RMO68903.1"/>
    <property type="molecule type" value="Genomic_DNA"/>
</dbReference>
<organism evidence="1 2">
    <name type="scientific">Pseudomonas syringae pv. primulae</name>
    <dbReference type="NCBI Taxonomy" id="251707"/>
    <lineage>
        <taxon>Bacteria</taxon>
        <taxon>Pseudomonadati</taxon>
        <taxon>Pseudomonadota</taxon>
        <taxon>Gammaproteobacteria</taxon>
        <taxon>Pseudomonadales</taxon>
        <taxon>Pseudomonadaceae</taxon>
        <taxon>Pseudomonas</taxon>
    </lineage>
</organism>
<reference evidence="1 2" key="1">
    <citation type="submission" date="2018-08" db="EMBL/GenBank/DDBJ databases">
        <title>Recombination of ecologically and evolutionarily significant loci maintains genetic cohesion in the Pseudomonas syringae species complex.</title>
        <authorList>
            <person name="Dillon M."/>
            <person name="Thakur S."/>
            <person name="Almeida R.N.D."/>
            <person name="Weir B.S."/>
            <person name="Guttman D.S."/>
        </authorList>
    </citation>
    <scope>NUCLEOTIDE SEQUENCE [LARGE SCALE GENOMIC DNA]</scope>
    <source>
        <strain evidence="1 2">ICMP 2732</strain>
    </source>
</reference>
<name>A0A3M3XHT7_9PSED</name>
<evidence type="ECO:0000313" key="1">
    <source>
        <dbReference type="EMBL" id="RMO68903.1"/>
    </source>
</evidence>
<gene>
    <name evidence="1" type="ORF">ALQ36_01920</name>
</gene>
<evidence type="ECO:0000313" key="2">
    <source>
        <dbReference type="Proteomes" id="UP000281350"/>
    </source>
</evidence>
<accession>A0A3M3XHT7</accession>
<protein>
    <submittedName>
        <fullName evidence="1">Uncharacterized protein</fullName>
    </submittedName>
</protein>
<comment type="caution">
    <text evidence="1">The sequence shown here is derived from an EMBL/GenBank/DDBJ whole genome shotgun (WGS) entry which is preliminary data.</text>
</comment>
<dbReference type="RefSeq" id="WP_221035627.1">
    <property type="nucleotide sequence ID" value="NZ_RBTZ01000220.1"/>
</dbReference>